<dbReference type="Pfam" id="PF07993">
    <property type="entry name" value="NAD_binding_4"/>
    <property type="match status" value="1"/>
</dbReference>
<dbReference type="Proteomes" id="UP000238775">
    <property type="component" value="Unassembled WGS sequence"/>
</dbReference>
<dbReference type="InterPro" id="IPR013120">
    <property type="entry name" value="FAR_NAD-bd"/>
</dbReference>
<dbReference type="RefSeq" id="WP_154700706.1">
    <property type="nucleotide sequence ID" value="NZ_PGWZ01000518.1"/>
</dbReference>
<dbReference type="InterPro" id="IPR036291">
    <property type="entry name" value="NAD(P)-bd_dom_sf"/>
</dbReference>
<dbReference type="EMBL" id="PGWZ01000518">
    <property type="protein sequence ID" value="PPJ70626.1"/>
    <property type="molecule type" value="Genomic_DNA"/>
</dbReference>
<dbReference type="InterPro" id="IPR009081">
    <property type="entry name" value="PP-bd_ACP"/>
</dbReference>
<evidence type="ECO:0000313" key="4">
    <source>
        <dbReference type="EMBL" id="PPJ70626.1"/>
    </source>
</evidence>
<reference evidence="4 5" key="1">
    <citation type="submission" date="2017-11" db="EMBL/GenBank/DDBJ databases">
        <authorList>
            <person name="Founou R.C."/>
            <person name="Founou L."/>
            <person name="Allam M."/>
            <person name="Ismail A."/>
            <person name="Essack S.Y."/>
        </authorList>
    </citation>
    <scope>NUCLEOTIDE SEQUENCE [LARGE SCALE GENOMIC DNA]</scope>
    <source>
        <strain evidence="4 5">G703N2B1</strain>
    </source>
</reference>
<dbReference type="PANTHER" id="PTHR44845:SF6">
    <property type="entry name" value="BETA-ALANINE-ACTIVATING ENZYME"/>
    <property type="match status" value="1"/>
</dbReference>
<comment type="caution">
    <text evidence="4">The sequence shown here is derived from an EMBL/GenBank/DDBJ whole genome shotgun (WGS) entry which is preliminary data.</text>
</comment>
<dbReference type="SUPFAM" id="SSF51735">
    <property type="entry name" value="NAD(P)-binding Rossmann-fold domains"/>
    <property type="match status" value="1"/>
</dbReference>
<dbReference type="PROSITE" id="PS50075">
    <property type="entry name" value="CARRIER"/>
    <property type="match status" value="1"/>
</dbReference>
<dbReference type="PANTHER" id="PTHR44845">
    <property type="entry name" value="CARRIER DOMAIN-CONTAINING PROTEIN"/>
    <property type="match status" value="1"/>
</dbReference>
<dbReference type="Gene3D" id="3.40.50.720">
    <property type="entry name" value="NAD(P)-binding Rossmann-like Domain"/>
    <property type="match status" value="1"/>
</dbReference>
<evidence type="ECO:0000313" key="5">
    <source>
        <dbReference type="Proteomes" id="UP000238775"/>
    </source>
</evidence>
<sequence length="209" mass="23350">GTSLDAMVVVSKLKSNGIHITMQDVYQFKTVRYIANHTEKRQALPEVVLPDHLPQLQSLVERRYQLKSQHLTQSALGHVLLTGATGFLGAYLIDEMQDDADQITCIVRGHDINQAKTNLENNLNCYFDTAHVDKLMKHIDIILADLSELDHLIIDSAIDTIIHAGARTDHFGDDETFFDVNVRSTQALIDLAKNKKAKLIYISTISVGT</sequence>
<proteinExistence type="predicted"/>
<feature type="domain" description="Carrier" evidence="3">
    <location>
        <begin position="1"/>
        <end position="42"/>
    </location>
</feature>
<gene>
    <name evidence="4" type="ORF">CV021_13750</name>
</gene>
<evidence type="ECO:0000256" key="2">
    <source>
        <dbReference type="ARBA" id="ARBA00022553"/>
    </source>
</evidence>
<name>A0A7Z1MZ81_STAAU</name>
<protein>
    <recommendedName>
        <fullName evidence="3">Carrier domain-containing protein</fullName>
    </recommendedName>
</protein>
<evidence type="ECO:0000256" key="1">
    <source>
        <dbReference type="ARBA" id="ARBA00022450"/>
    </source>
</evidence>
<evidence type="ECO:0000259" key="3">
    <source>
        <dbReference type="PROSITE" id="PS50075"/>
    </source>
</evidence>
<keyword evidence="2" id="KW-0597">Phosphoprotein</keyword>
<accession>A0A7Z1MZ81</accession>
<feature type="non-terminal residue" evidence="4">
    <location>
        <position position="1"/>
    </location>
</feature>
<organism evidence="4 5">
    <name type="scientific">Staphylococcus aureus</name>
    <dbReference type="NCBI Taxonomy" id="1280"/>
    <lineage>
        <taxon>Bacteria</taxon>
        <taxon>Bacillati</taxon>
        <taxon>Bacillota</taxon>
        <taxon>Bacilli</taxon>
        <taxon>Bacillales</taxon>
        <taxon>Staphylococcaceae</taxon>
        <taxon>Staphylococcus</taxon>
    </lineage>
</organism>
<feature type="non-terminal residue" evidence="4">
    <location>
        <position position="209"/>
    </location>
</feature>
<keyword evidence="1" id="KW-0596">Phosphopantetheine</keyword>
<dbReference type="AlphaFoldDB" id="A0A7Z1MZ81"/>